<dbReference type="PANTHER" id="PTHR42685:SF19">
    <property type="entry name" value="POSSIBLE OXIDOREDUCTASE"/>
    <property type="match status" value="1"/>
</dbReference>
<dbReference type="Pfam" id="PF01494">
    <property type="entry name" value="FAD_binding_3"/>
    <property type="match status" value="1"/>
</dbReference>
<dbReference type="KEGG" id="psai:C3B54_11452"/>
<gene>
    <name evidence="2" type="ORF">C3B54_11452</name>
</gene>
<dbReference type="PRINTS" id="PR00420">
    <property type="entry name" value="RNGMNOXGNASE"/>
</dbReference>
<dbReference type="InterPro" id="IPR050407">
    <property type="entry name" value="Geranylgeranyl_reductase"/>
</dbReference>
<feature type="domain" description="FAD-binding" evidence="1">
    <location>
        <begin position="5"/>
        <end position="280"/>
    </location>
</feature>
<name>A0A2L2BP44_9MICO</name>
<protein>
    <submittedName>
        <fullName evidence="2">Dehydrogenase (Flavoprotein) MenJ</fullName>
    </submittedName>
</protein>
<proteinExistence type="predicted"/>
<dbReference type="AlphaFoldDB" id="A0A2L2BP44"/>
<dbReference type="InterPro" id="IPR002938">
    <property type="entry name" value="FAD-bd"/>
</dbReference>
<dbReference type="GO" id="GO:0071949">
    <property type="term" value="F:FAD binding"/>
    <property type="evidence" value="ECO:0007669"/>
    <property type="project" value="InterPro"/>
</dbReference>
<organism evidence="2 3">
    <name type="scientific">Pontimonas salivibrio</name>
    <dbReference type="NCBI Taxonomy" id="1159327"/>
    <lineage>
        <taxon>Bacteria</taxon>
        <taxon>Bacillati</taxon>
        <taxon>Actinomycetota</taxon>
        <taxon>Actinomycetes</taxon>
        <taxon>Micrococcales</taxon>
        <taxon>Microbacteriaceae</taxon>
        <taxon>Pontimonas</taxon>
    </lineage>
</organism>
<accession>A0A2L2BP44</accession>
<evidence type="ECO:0000313" key="2">
    <source>
        <dbReference type="EMBL" id="AVG23446.1"/>
    </source>
</evidence>
<sequence length="346" mass="36206">MSGARVLIVGGGPVGLAAAVFAHQAGLTPVIVEAGASDGDKACGEGLMPGVAPLLAELGIDPPGHELVGVSYSHGNTHVEHLFPDSSGRGVRRTALVDALRTRADQCGVERIRARVTGVDQDRQGVRLVCADAADQHADYVLACDGLHSTIAAELGLVRPPAKNSRRYGLRQHFYRAPWSSMIEVHYAGDTELYITPVATDTVGVAVLGPKGLSLQETIAQVPAVAKRLAGATPASSLRGAGPFPHRVKKARVGRVLLVGDAAGYVDAITGEGLRVGFAQAKEAVASIRSGSPESYPGRWRAVTREFRVLTRGLVVLASSPLRGRIVPLAHRFPGLFGAVVNRLAS</sequence>
<dbReference type="EMBL" id="CP026923">
    <property type="protein sequence ID" value="AVG23446.1"/>
    <property type="molecule type" value="Genomic_DNA"/>
</dbReference>
<keyword evidence="3" id="KW-1185">Reference proteome</keyword>
<dbReference type="InterPro" id="IPR036188">
    <property type="entry name" value="FAD/NAD-bd_sf"/>
</dbReference>
<dbReference type="OrthoDB" id="113955at2"/>
<dbReference type="RefSeq" id="WP_104913058.1">
    <property type="nucleotide sequence ID" value="NZ_CP026923.1"/>
</dbReference>
<dbReference type="Gene3D" id="3.50.50.60">
    <property type="entry name" value="FAD/NAD(P)-binding domain"/>
    <property type="match status" value="1"/>
</dbReference>
<reference evidence="2 3" key="1">
    <citation type="submission" date="2018-02" db="EMBL/GenBank/DDBJ databases">
        <title>Complete genome of the streamlined marine actinobacterium Pontimonas salivibrio CL-TW6 adapted to coastal planktonic lifestype.</title>
        <authorList>
            <person name="Cho B.C."/>
            <person name="Hardies S.C."/>
            <person name="Jang G.I."/>
            <person name="Hwang C.Y."/>
        </authorList>
    </citation>
    <scope>NUCLEOTIDE SEQUENCE [LARGE SCALE GENOMIC DNA]</scope>
    <source>
        <strain evidence="2 3">CL-TW6</strain>
    </source>
</reference>
<dbReference type="Proteomes" id="UP000243077">
    <property type="component" value="Chromosome"/>
</dbReference>
<evidence type="ECO:0000259" key="1">
    <source>
        <dbReference type="Pfam" id="PF01494"/>
    </source>
</evidence>
<dbReference type="SUPFAM" id="SSF51905">
    <property type="entry name" value="FAD/NAD(P)-binding domain"/>
    <property type="match status" value="1"/>
</dbReference>
<dbReference type="PANTHER" id="PTHR42685">
    <property type="entry name" value="GERANYLGERANYL DIPHOSPHATE REDUCTASE"/>
    <property type="match status" value="1"/>
</dbReference>
<evidence type="ECO:0000313" key="3">
    <source>
        <dbReference type="Proteomes" id="UP000243077"/>
    </source>
</evidence>